<feature type="compositionally biased region" description="Polar residues" evidence="12">
    <location>
        <begin position="132"/>
        <end position="149"/>
    </location>
</feature>
<dbReference type="Pfam" id="PF09329">
    <property type="entry name" value="zf-primase"/>
    <property type="match status" value="1"/>
</dbReference>
<evidence type="ECO:0000256" key="7">
    <source>
        <dbReference type="ARBA" id="ARBA00022771"/>
    </source>
</evidence>
<evidence type="ECO:0000256" key="3">
    <source>
        <dbReference type="ARBA" id="ARBA00017770"/>
    </source>
</evidence>
<keyword evidence="4" id="KW-0235">DNA replication</keyword>
<feature type="compositionally biased region" description="Low complexity" evidence="12">
    <location>
        <begin position="79"/>
        <end position="92"/>
    </location>
</feature>
<dbReference type="InterPro" id="IPR015411">
    <property type="entry name" value="Rep_factor_Mcm10_C"/>
</dbReference>
<feature type="region of interest" description="Disordered" evidence="12">
    <location>
        <begin position="76"/>
        <end position="171"/>
    </location>
</feature>
<dbReference type="GO" id="GO:0003697">
    <property type="term" value="F:single-stranded DNA binding"/>
    <property type="evidence" value="ECO:0007669"/>
    <property type="project" value="InterPro"/>
</dbReference>
<feature type="domain" description="Replication factor Mcm10 C-terminal" evidence="13">
    <location>
        <begin position="425"/>
        <end position="767"/>
    </location>
</feature>
<comment type="similarity">
    <text evidence="2">Belongs to the MCM10 family.</text>
</comment>
<evidence type="ECO:0000256" key="1">
    <source>
        <dbReference type="ARBA" id="ARBA00004123"/>
    </source>
</evidence>
<protein>
    <recommendedName>
        <fullName evidence="3">Protein MCM10 homolog</fullName>
    </recommendedName>
</protein>
<dbReference type="Pfam" id="PF22379">
    <property type="entry name" value="OB_MCM10"/>
    <property type="match status" value="1"/>
</dbReference>
<sequence>MWMTLKVKRKTLKGKRVEEKPVRAWTGPRRTYKVCGAAVCPLICFLLVYNVGSGKRLFVEFTSRALSLPSSDELRRMQEQMQRLQQQLESSQKVSTPVRAAGSSAGPKPTTPKPTPARKPTPKPTPPRQTTSKLNQAKPASTTQKTKTQAGKHYVFHQPQKPRVSSSEMDRKMADRRLIRLSQVPERLAREKLEDSDWVTFGVLVNKATPQSNSSGKTFSIWKLNDLHNMEVFVSLLLFSEVHKEHWKTEPGTVIGLLNPNAMKQKDGYDGVSLTVDHPQKVLLMGEAQDYGTCKAMKKNGDPCSQIVNLYECQYCQYHVKAQYKKMSAKRAELQSSFSGKAPNKVKGKGGSLRDRLCQDGFYYGGVSSAACASSLTASKPNKPAQKTLDSLFVKGSAQLISQAKKLGVQSGEVSGCSNEFKSLLSMPTPGALQLKKHLIKGISKDASEAPLQSITASDLLKQQKQKQREFLQNRRRRADEIQKKVLQSSAGPGPGSSSSLGRNGLTSPRAASEAPKATRSPATPHAPTLGRGFSEGEDILFFENSPPPAPAPRAFLSATKLAALKKLRAKGTGLEKEDPNAVKRKRSDDTEINARVEKNLTSPKEEPAQKKKRDQLLYVQSEEFQKILSAKSRHDVVLQAAEYQLQERYFDPLVKKEQMEEKMKGIREMKCRAVSCKKCSYTYFKPADRCVEQNHDLRWHDAVKRFFKCACGQRAIALDRLPNKHCSNCGLFKWERDGMLKEKAGPKLGGELLLPRGEEHGKFLNSK</sequence>
<dbReference type="Proteomes" id="UP000694389">
    <property type="component" value="Unassembled WGS sequence"/>
</dbReference>
<evidence type="ECO:0000256" key="10">
    <source>
        <dbReference type="ARBA" id="ARBA00023125"/>
    </source>
</evidence>
<dbReference type="AlphaFoldDB" id="A0A8C4HR49"/>
<dbReference type="Pfam" id="PF24863">
    <property type="entry name" value="zf-CCCH_Mcm10"/>
    <property type="match status" value="1"/>
</dbReference>
<dbReference type="Ensembl" id="ENSDLAT00005048839.2">
    <property type="protein sequence ID" value="ENSDLAP00005045743.2"/>
    <property type="gene ID" value="ENSDLAG00005020256.2"/>
</dbReference>
<feature type="region of interest" description="Disordered" evidence="12">
    <location>
        <begin position="483"/>
        <end position="534"/>
    </location>
</feature>
<keyword evidence="9" id="KW-0175">Coiled coil</keyword>
<dbReference type="GO" id="GO:0043596">
    <property type="term" value="C:nuclear replication fork"/>
    <property type="evidence" value="ECO:0007669"/>
    <property type="project" value="TreeGrafter"/>
</dbReference>
<keyword evidence="5" id="KW-0479">Metal-binding</keyword>
<evidence type="ECO:0000313" key="14">
    <source>
        <dbReference type="Ensembl" id="ENSDLAP00005045743.2"/>
    </source>
</evidence>
<evidence type="ECO:0000256" key="2">
    <source>
        <dbReference type="ARBA" id="ARBA00009679"/>
    </source>
</evidence>
<keyword evidence="10" id="KW-0238">DNA-binding</keyword>
<dbReference type="PANTHER" id="PTHR13454:SF11">
    <property type="entry name" value="PROTEIN MCM10 HOMOLOG"/>
    <property type="match status" value="1"/>
</dbReference>
<evidence type="ECO:0000256" key="8">
    <source>
        <dbReference type="ARBA" id="ARBA00022833"/>
    </source>
</evidence>
<name>A0A8C4HR49_DICLA</name>
<dbReference type="Pfam" id="PF09332">
    <property type="entry name" value="Mcm10"/>
    <property type="match status" value="1"/>
</dbReference>
<dbReference type="FunFam" id="2.40.50.140:FF:000167">
    <property type="entry name" value="Minichromosome maintenance 10 replication initiation factor"/>
    <property type="match status" value="1"/>
</dbReference>
<dbReference type="Gene3D" id="2.40.50.140">
    <property type="entry name" value="Nucleic acid-binding proteins"/>
    <property type="match status" value="1"/>
</dbReference>
<dbReference type="GeneTree" id="ENSGT00390000007134"/>
<keyword evidence="11" id="KW-0539">Nucleus</keyword>
<reference evidence="14" key="2">
    <citation type="submission" date="2025-09" db="UniProtKB">
        <authorList>
            <consortium name="Ensembl"/>
        </authorList>
    </citation>
    <scope>IDENTIFICATION</scope>
</reference>
<keyword evidence="8" id="KW-0862">Zinc</keyword>
<feature type="compositionally biased region" description="Pro residues" evidence="12">
    <location>
        <begin position="109"/>
        <end position="127"/>
    </location>
</feature>
<evidence type="ECO:0000256" key="9">
    <source>
        <dbReference type="ARBA" id="ARBA00023054"/>
    </source>
</evidence>
<evidence type="ECO:0000256" key="12">
    <source>
        <dbReference type="SAM" id="MobiDB-lite"/>
    </source>
</evidence>
<dbReference type="GO" id="GO:0006974">
    <property type="term" value="P:DNA damage response"/>
    <property type="evidence" value="ECO:0007669"/>
    <property type="project" value="UniProtKB-KW"/>
</dbReference>
<dbReference type="SMART" id="SM01280">
    <property type="entry name" value="Mcm10"/>
    <property type="match status" value="1"/>
</dbReference>
<evidence type="ECO:0000256" key="4">
    <source>
        <dbReference type="ARBA" id="ARBA00022705"/>
    </source>
</evidence>
<evidence type="ECO:0000259" key="13">
    <source>
        <dbReference type="SMART" id="SM01280"/>
    </source>
</evidence>
<evidence type="ECO:0000256" key="6">
    <source>
        <dbReference type="ARBA" id="ARBA00022763"/>
    </source>
</evidence>
<dbReference type="InterPro" id="IPR040184">
    <property type="entry name" value="Mcm10"/>
</dbReference>
<feature type="compositionally biased region" description="Basic and acidic residues" evidence="12">
    <location>
        <begin position="574"/>
        <end position="610"/>
    </location>
</feature>
<organism evidence="14 15">
    <name type="scientific">Dicentrarchus labrax</name>
    <name type="common">European seabass</name>
    <name type="synonym">Morone labrax</name>
    <dbReference type="NCBI Taxonomy" id="13489"/>
    <lineage>
        <taxon>Eukaryota</taxon>
        <taxon>Metazoa</taxon>
        <taxon>Chordata</taxon>
        <taxon>Craniata</taxon>
        <taxon>Vertebrata</taxon>
        <taxon>Euteleostomi</taxon>
        <taxon>Actinopterygii</taxon>
        <taxon>Neopterygii</taxon>
        <taxon>Teleostei</taxon>
        <taxon>Neoteleostei</taxon>
        <taxon>Acanthomorphata</taxon>
        <taxon>Eupercaria</taxon>
        <taxon>Moronidae</taxon>
        <taxon>Dicentrarchus</taxon>
    </lineage>
</organism>
<proteinExistence type="inferred from homology"/>
<dbReference type="InterPro" id="IPR012340">
    <property type="entry name" value="NA-bd_OB-fold"/>
</dbReference>
<accession>A0A8C4HR49</accession>
<evidence type="ECO:0000256" key="11">
    <source>
        <dbReference type="ARBA" id="ARBA00023242"/>
    </source>
</evidence>
<dbReference type="GO" id="GO:0003688">
    <property type="term" value="F:DNA replication origin binding"/>
    <property type="evidence" value="ECO:0007669"/>
    <property type="project" value="TreeGrafter"/>
</dbReference>
<dbReference type="InterPro" id="IPR015408">
    <property type="entry name" value="Znf_Mcm10/DnaG"/>
</dbReference>
<dbReference type="InterPro" id="IPR056791">
    <property type="entry name" value="Znf_Mcm10_C"/>
</dbReference>
<dbReference type="GO" id="GO:0008270">
    <property type="term" value="F:zinc ion binding"/>
    <property type="evidence" value="ECO:0007669"/>
    <property type="project" value="UniProtKB-KW"/>
</dbReference>
<feature type="compositionally biased region" description="Low complexity" evidence="12">
    <location>
        <begin position="489"/>
        <end position="508"/>
    </location>
</feature>
<keyword evidence="6" id="KW-0227">DNA damage</keyword>
<comment type="subcellular location">
    <subcellularLocation>
        <location evidence="1">Nucleus</location>
    </subcellularLocation>
</comment>
<dbReference type="GO" id="GO:0006270">
    <property type="term" value="P:DNA replication initiation"/>
    <property type="evidence" value="ECO:0007669"/>
    <property type="project" value="InterPro"/>
</dbReference>
<reference evidence="14" key="1">
    <citation type="submission" date="2025-08" db="UniProtKB">
        <authorList>
            <consortium name="Ensembl"/>
        </authorList>
    </citation>
    <scope>IDENTIFICATION</scope>
</reference>
<dbReference type="PANTHER" id="PTHR13454">
    <property type="entry name" value="PROTEIN MCM10 HOMOLOG"/>
    <property type="match status" value="1"/>
</dbReference>
<feature type="region of interest" description="Disordered" evidence="12">
    <location>
        <begin position="573"/>
        <end position="614"/>
    </location>
</feature>
<dbReference type="InterPro" id="IPR055065">
    <property type="entry name" value="OB_MCM10"/>
</dbReference>
<evidence type="ECO:0000256" key="5">
    <source>
        <dbReference type="ARBA" id="ARBA00022723"/>
    </source>
</evidence>
<evidence type="ECO:0000313" key="15">
    <source>
        <dbReference type="Proteomes" id="UP000694389"/>
    </source>
</evidence>
<keyword evidence="15" id="KW-1185">Reference proteome</keyword>
<keyword evidence="7" id="KW-0863">Zinc-finger</keyword>